<dbReference type="AlphaFoldDB" id="A0A0K0D6C2"/>
<reference evidence="2" key="2">
    <citation type="submission" date="2017-02" db="UniProtKB">
        <authorList>
            <consortium name="WormBaseParasite"/>
        </authorList>
    </citation>
    <scope>IDENTIFICATION</scope>
</reference>
<evidence type="ECO:0000313" key="2">
    <source>
        <dbReference type="WBParaSite" id="ACAC_0000561701-mRNA-1"/>
    </source>
</evidence>
<accession>A0A0K0D6C2</accession>
<sequence length="108" mass="12833">MTSYLIILACKASPLSRTRMQVYIRVKFARLETERQKKRREASALYREKLIASDSWIPMEVHLKEEPLVEEKLTQMTPLPFNESKNFEELTTRDLVERGIICDEREQM</sequence>
<organism evidence="1 2">
    <name type="scientific">Angiostrongylus cantonensis</name>
    <name type="common">Rat lungworm</name>
    <dbReference type="NCBI Taxonomy" id="6313"/>
    <lineage>
        <taxon>Eukaryota</taxon>
        <taxon>Metazoa</taxon>
        <taxon>Ecdysozoa</taxon>
        <taxon>Nematoda</taxon>
        <taxon>Chromadorea</taxon>
        <taxon>Rhabditida</taxon>
        <taxon>Rhabditina</taxon>
        <taxon>Rhabditomorpha</taxon>
        <taxon>Strongyloidea</taxon>
        <taxon>Metastrongylidae</taxon>
        <taxon>Angiostrongylus</taxon>
    </lineage>
</organism>
<name>A0A0K0D6C2_ANGCA</name>
<dbReference type="STRING" id="6313.A0A0K0D6C2"/>
<dbReference type="GO" id="GO:0005634">
    <property type="term" value="C:nucleus"/>
    <property type="evidence" value="ECO:0007669"/>
    <property type="project" value="InterPro"/>
</dbReference>
<protein>
    <submittedName>
        <fullName evidence="2">PET domain-containing protein</fullName>
    </submittedName>
</protein>
<dbReference type="InterPro" id="IPR006886">
    <property type="entry name" value="RNA_pol_III_Rpc5"/>
</dbReference>
<reference evidence="1" key="1">
    <citation type="submission" date="2012-09" db="EMBL/GenBank/DDBJ databases">
        <authorList>
            <person name="Martin A.A."/>
        </authorList>
    </citation>
    <scope>NUCLEOTIDE SEQUENCE</scope>
</reference>
<dbReference type="Pfam" id="PF04801">
    <property type="entry name" value="RPC5"/>
    <property type="match status" value="1"/>
</dbReference>
<dbReference type="WBParaSite" id="ACAC_0000561701-mRNA-1">
    <property type="protein sequence ID" value="ACAC_0000561701-mRNA-1"/>
    <property type="gene ID" value="ACAC_0000561701"/>
</dbReference>
<dbReference type="Proteomes" id="UP000035642">
    <property type="component" value="Unassembled WGS sequence"/>
</dbReference>
<evidence type="ECO:0000313" key="1">
    <source>
        <dbReference type="Proteomes" id="UP000035642"/>
    </source>
</evidence>
<dbReference type="GO" id="GO:0006351">
    <property type="term" value="P:DNA-templated transcription"/>
    <property type="evidence" value="ECO:0007669"/>
    <property type="project" value="InterPro"/>
</dbReference>
<proteinExistence type="predicted"/>
<keyword evidence="1" id="KW-1185">Reference proteome</keyword>